<name>A0A1G7TYE9_9FLAO</name>
<protein>
    <recommendedName>
        <fullName evidence="3">DUF2480 family protein</fullName>
    </recommendedName>
</protein>
<evidence type="ECO:0000313" key="2">
    <source>
        <dbReference type="Proteomes" id="UP000199296"/>
    </source>
</evidence>
<evidence type="ECO:0008006" key="3">
    <source>
        <dbReference type="Google" id="ProtNLM"/>
    </source>
</evidence>
<gene>
    <name evidence="1" type="ORF">SAMN04488027_101138</name>
</gene>
<dbReference type="Proteomes" id="UP000199296">
    <property type="component" value="Unassembled WGS sequence"/>
</dbReference>
<evidence type="ECO:0000313" key="1">
    <source>
        <dbReference type="EMBL" id="SDG40316.1"/>
    </source>
</evidence>
<dbReference type="InterPro" id="IPR018914">
    <property type="entry name" value="DUF2480"/>
</dbReference>
<dbReference type="AlphaFoldDB" id="A0A1G7TYE9"/>
<dbReference type="RefSeq" id="WP_093364297.1">
    <property type="nucleotide sequence ID" value="NZ_FNCW01000001.1"/>
</dbReference>
<accession>A0A1G7TYE9</accession>
<reference evidence="1 2" key="1">
    <citation type="submission" date="2016-10" db="EMBL/GenBank/DDBJ databases">
        <authorList>
            <person name="de Groot N.N."/>
        </authorList>
    </citation>
    <scope>NUCLEOTIDE SEQUENCE [LARGE SCALE GENOMIC DNA]</scope>
    <source>
        <strain evidence="1 2">DSM 19803</strain>
    </source>
</reference>
<dbReference type="EMBL" id="FNCW01000001">
    <property type="protein sequence ID" value="SDG40316.1"/>
    <property type="molecule type" value="Genomic_DNA"/>
</dbReference>
<dbReference type="Pfam" id="PF10652">
    <property type="entry name" value="DUF2480"/>
    <property type="match status" value="1"/>
</dbReference>
<proteinExistence type="predicted"/>
<sequence>MAEIVNKVALSSLKTFNLEDYYPVGERKSIDIKDWLFEGIILKEKDFREALKNHDWSQYQDAYVALDCSSDAIVPGWAYLLITSYLQGFTKKVVFGNLEFLNALLYQEALQDVDFTEYQDKPVIIKGCSNKPVPENAYLLALQKLQPVAKSIMYGEACSAVPLYKRPKK</sequence>
<dbReference type="STRING" id="470826.SAMN04488027_101138"/>
<organism evidence="1 2">
    <name type="scientific">Psychroflexus sediminis</name>
    <dbReference type="NCBI Taxonomy" id="470826"/>
    <lineage>
        <taxon>Bacteria</taxon>
        <taxon>Pseudomonadati</taxon>
        <taxon>Bacteroidota</taxon>
        <taxon>Flavobacteriia</taxon>
        <taxon>Flavobacteriales</taxon>
        <taxon>Flavobacteriaceae</taxon>
        <taxon>Psychroflexus</taxon>
    </lineage>
</organism>
<dbReference type="OrthoDB" id="9803040at2"/>
<keyword evidence="2" id="KW-1185">Reference proteome</keyword>